<dbReference type="Pfam" id="PF00069">
    <property type="entry name" value="Pkinase"/>
    <property type="match status" value="1"/>
</dbReference>
<evidence type="ECO:0000256" key="6">
    <source>
        <dbReference type="ARBA" id="ARBA00022840"/>
    </source>
</evidence>
<feature type="binding site" evidence="9">
    <location>
        <position position="60"/>
    </location>
    <ligand>
        <name>ATP</name>
        <dbReference type="ChEBI" id="CHEBI:30616"/>
    </ligand>
</feature>
<evidence type="ECO:0000256" key="3">
    <source>
        <dbReference type="ARBA" id="ARBA00022679"/>
    </source>
</evidence>
<dbReference type="AlphaFoldDB" id="A0A947DI11"/>
<dbReference type="InterPro" id="IPR000719">
    <property type="entry name" value="Prot_kinase_dom"/>
</dbReference>
<keyword evidence="12" id="KW-1185">Reference proteome</keyword>
<comment type="catalytic activity">
    <reaction evidence="8">
        <text>L-seryl-[protein] + ATP = O-phospho-L-seryl-[protein] + ADP + H(+)</text>
        <dbReference type="Rhea" id="RHEA:17989"/>
        <dbReference type="Rhea" id="RHEA-COMP:9863"/>
        <dbReference type="Rhea" id="RHEA-COMP:11604"/>
        <dbReference type="ChEBI" id="CHEBI:15378"/>
        <dbReference type="ChEBI" id="CHEBI:29999"/>
        <dbReference type="ChEBI" id="CHEBI:30616"/>
        <dbReference type="ChEBI" id="CHEBI:83421"/>
        <dbReference type="ChEBI" id="CHEBI:456216"/>
        <dbReference type="EC" id="2.7.11.1"/>
    </reaction>
</comment>
<dbReference type="EC" id="2.7.11.1" evidence="1"/>
<dbReference type="GO" id="GO:0005524">
    <property type="term" value="F:ATP binding"/>
    <property type="evidence" value="ECO:0007669"/>
    <property type="project" value="UniProtKB-UniRule"/>
</dbReference>
<dbReference type="PROSITE" id="PS50011">
    <property type="entry name" value="PROTEIN_KINASE_DOM"/>
    <property type="match status" value="1"/>
</dbReference>
<accession>A0A947DI11</accession>
<evidence type="ECO:0000256" key="8">
    <source>
        <dbReference type="ARBA" id="ARBA00048679"/>
    </source>
</evidence>
<evidence type="ECO:0000259" key="10">
    <source>
        <dbReference type="PROSITE" id="PS50011"/>
    </source>
</evidence>
<dbReference type="PROSITE" id="PS00107">
    <property type="entry name" value="PROTEIN_KINASE_ATP"/>
    <property type="match status" value="1"/>
</dbReference>
<comment type="catalytic activity">
    <reaction evidence="7">
        <text>L-threonyl-[protein] + ATP = O-phospho-L-threonyl-[protein] + ADP + H(+)</text>
        <dbReference type="Rhea" id="RHEA:46608"/>
        <dbReference type="Rhea" id="RHEA-COMP:11060"/>
        <dbReference type="Rhea" id="RHEA-COMP:11605"/>
        <dbReference type="ChEBI" id="CHEBI:15378"/>
        <dbReference type="ChEBI" id="CHEBI:30013"/>
        <dbReference type="ChEBI" id="CHEBI:30616"/>
        <dbReference type="ChEBI" id="CHEBI:61977"/>
        <dbReference type="ChEBI" id="CHEBI:456216"/>
        <dbReference type="EC" id="2.7.11.1"/>
    </reaction>
</comment>
<dbReference type="Gene3D" id="1.10.510.10">
    <property type="entry name" value="Transferase(Phosphotransferase) domain 1"/>
    <property type="match status" value="1"/>
</dbReference>
<keyword evidence="5 11" id="KW-0418">Kinase</keyword>
<dbReference type="PANTHER" id="PTHR24363">
    <property type="entry name" value="SERINE/THREONINE PROTEIN KINASE"/>
    <property type="match status" value="1"/>
</dbReference>
<keyword evidence="3" id="KW-0808">Transferase</keyword>
<protein>
    <recommendedName>
        <fullName evidence="1">non-specific serine/threonine protein kinase</fullName>
        <ecNumber evidence="1">2.7.11.1</ecNumber>
    </recommendedName>
</protein>
<evidence type="ECO:0000313" key="12">
    <source>
        <dbReference type="Proteomes" id="UP000717364"/>
    </source>
</evidence>
<name>A0A947DI11_9CYAN</name>
<dbReference type="InterPro" id="IPR017441">
    <property type="entry name" value="Protein_kinase_ATP_BS"/>
</dbReference>
<evidence type="ECO:0000256" key="9">
    <source>
        <dbReference type="PROSITE-ProRule" id="PRU10141"/>
    </source>
</evidence>
<dbReference type="EMBL" id="JADOES010000037">
    <property type="protein sequence ID" value="MBT9316998.1"/>
    <property type="molecule type" value="Genomic_DNA"/>
</dbReference>
<dbReference type="GO" id="GO:0004674">
    <property type="term" value="F:protein serine/threonine kinase activity"/>
    <property type="evidence" value="ECO:0007669"/>
    <property type="project" value="UniProtKB-KW"/>
</dbReference>
<evidence type="ECO:0000256" key="2">
    <source>
        <dbReference type="ARBA" id="ARBA00022527"/>
    </source>
</evidence>
<gene>
    <name evidence="11" type="ORF">IXB50_16335</name>
</gene>
<dbReference type="Proteomes" id="UP000717364">
    <property type="component" value="Unassembled WGS sequence"/>
</dbReference>
<reference evidence="11" key="1">
    <citation type="submission" date="2020-11" db="EMBL/GenBank/DDBJ databases">
        <authorList>
            <person name="Konstantinou D."/>
            <person name="Gkelis S."/>
            <person name="Popin R."/>
            <person name="Fewer D."/>
            <person name="Sivonen K."/>
        </authorList>
    </citation>
    <scope>NUCLEOTIDE SEQUENCE</scope>
    <source>
        <strain evidence="11">TAU-MAC 1115</strain>
    </source>
</reference>
<dbReference type="SUPFAM" id="SSF56112">
    <property type="entry name" value="Protein kinase-like (PK-like)"/>
    <property type="match status" value="1"/>
</dbReference>
<evidence type="ECO:0000313" key="11">
    <source>
        <dbReference type="EMBL" id="MBT9316998.1"/>
    </source>
</evidence>
<dbReference type="RefSeq" id="WP_215610064.1">
    <property type="nucleotide sequence ID" value="NZ_JADOES010000037.1"/>
</dbReference>
<evidence type="ECO:0000256" key="7">
    <source>
        <dbReference type="ARBA" id="ARBA00047899"/>
    </source>
</evidence>
<keyword evidence="4 9" id="KW-0547">Nucleotide-binding</keyword>
<evidence type="ECO:0000256" key="1">
    <source>
        <dbReference type="ARBA" id="ARBA00012513"/>
    </source>
</evidence>
<evidence type="ECO:0000256" key="4">
    <source>
        <dbReference type="ARBA" id="ARBA00022741"/>
    </source>
</evidence>
<organism evidence="11 12">
    <name type="scientific">Leptothoe spongobia TAU-MAC 1115</name>
    <dbReference type="NCBI Taxonomy" id="1967444"/>
    <lineage>
        <taxon>Bacteria</taxon>
        <taxon>Bacillati</taxon>
        <taxon>Cyanobacteriota</taxon>
        <taxon>Cyanophyceae</taxon>
        <taxon>Nodosilineales</taxon>
        <taxon>Cymatolegaceae</taxon>
        <taxon>Leptothoe</taxon>
        <taxon>Leptothoe spongobia</taxon>
    </lineage>
</organism>
<comment type="caution">
    <text evidence="11">The sequence shown here is derived from an EMBL/GenBank/DDBJ whole genome shotgun (WGS) entry which is preliminary data.</text>
</comment>
<sequence>MSESNSPDRQDPRLSKKLCDSGQLFRERYEVVRILGRGGFGVTHLARDRMLPGSPLCVIKQLFPKVSHPIALERAKQRFRREARILGRLGSHSQLPMLLDYFTFKGEFFLVQEYVHGDTLSREVRKNGAQKEPVVKQFLAEVLPAIRYIHRNRVIHRDIKPPNIIRCRDDNRLVLLDFGAVRECLHHDDDPGDHAASPTTHFVGTMGFAPPEQLALRPTYSSDIYALGVTSLYLLTGKSPLEFDIDPDTQELDWQRSVNITKPFERLLAKMLTTDLSARFKRIDEVQRALQLDAHYSNLERCLNRVPKAPDSDTETNVIDLEQNKSPIQRRAAAIRRLRQRQHLKNRSTSTGPAFPL</sequence>
<dbReference type="InterPro" id="IPR011009">
    <property type="entry name" value="Kinase-like_dom_sf"/>
</dbReference>
<reference evidence="11" key="2">
    <citation type="journal article" date="2021" name="Mar. Drugs">
        <title>Genome Reduction and Secondary Metabolism of the Marine Sponge-Associated Cyanobacterium Leptothoe.</title>
        <authorList>
            <person name="Konstantinou D."/>
            <person name="Popin R.V."/>
            <person name="Fewer D.P."/>
            <person name="Sivonen K."/>
            <person name="Gkelis S."/>
        </authorList>
    </citation>
    <scope>NUCLEOTIDE SEQUENCE</scope>
    <source>
        <strain evidence="11">TAU-MAC 1115</strain>
    </source>
</reference>
<dbReference type="SMART" id="SM00220">
    <property type="entry name" value="S_TKc"/>
    <property type="match status" value="1"/>
</dbReference>
<feature type="domain" description="Protein kinase" evidence="10">
    <location>
        <begin position="29"/>
        <end position="296"/>
    </location>
</feature>
<dbReference type="CDD" id="cd14014">
    <property type="entry name" value="STKc_PknB_like"/>
    <property type="match status" value="1"/>
</dbReference>
<keyword evidence="2 11" id="KW-0723">Serine/threonine-protein kinase</keyword>
<dbReference type="PANTHER" id="PTHR24363:SF0">
    <property type="entry name" value="SERINE_THREONINE KINASE LIKE DOMAIN CONTAINING 1"/>
    <property type="match status" value="1"/>
</dbReference>
<proteinExistence type="predicted"/>
<evidence type="ECO:0000256" key="5">
    <source>
        <dbReference type="ARBA" id="ARBA00022777"/>
    </source>
</evidence>
<keyword evidence="6 9" id="KW-0067">ATP-binding</keyword>